<keyword evidence="3" id="KW-0808">Transferase</keyword>
<dbReference type="Gene3D" id="3.30.470.20">
    <property type="entry name" value="ATP-grasp fold, B domain"/>
    <property type="match status" value="1"/>
</dbReference>
<dbReference type="Pfam" id="PF00391">
    <property type="entry name" value="PEP-utilizers"/>
    <property type="match status" value="1"/>
</dbReference>
<dbReference type="Gene3D" id="3.30.1490.20">
    <property type="entry name" value="ATP-grasp fold, A domain"/>
    <property type="match status" value="1"/>
</dbReference>
<feature type="domain" description="PEP-utilising enzyme mobile" evidence="1">
    <location>
        <begin position="753"/>
        <end position="823"/>
    </location>
</feature>
<dbReference type="AlphaFoldDB" id="A0A1M4E459"/>
<dbReference type="RefSeq" id="WP_225272831.1">
    <property type="nucleotide sequence ID" value="NZ_CP084058.1"/>
</dbReference>
<dbReference type="SUPFAM" id="SSF52009">
    <property type="entry name" value="Phosphohistidine domain"/>
    <property type="match status" value="1"/>
</dbReference>
<name>A0A1M4E459_9ACTN</name>
<evidence type="ECO:0000313" key="3">
    <source>
        <dbReference type="EMBL" id="SBO93655.1"/>
    </source>
</evidence>
<dbReference type="InterPro" id="IPR013815">
    <property type="entry name" value="ATP_grasp_subdomain_1"/>
</dbReference>
<evidence type="ECO:0000259" key="2">
    <source>
        <dbReference type="Pfam" id="PF01326"/>
    </source>
</evidence>
<dbReference type="EC" id="2.7.9.2" evidence="3"/>
<dbReference type="InterPro" id="IPR008279">
    <property type="entry name" value="PEP-util_enz_mobile_dom"/>
</dbReference>
<reference evidence="3" key="1">
    <citation type="submission" date="2016-04" db="EMBL/GenBank/DDBJ databases">
        <authorList>
            <person name="Evans L.H."/>
            <person name="Alamgir A."/>
            <person name="Owens N."/>
            <person name="Weber N.D."/>
            <person name="Virtaneva K."/>
            <person name="Barbian K."/>
            <person name="Babar A."/>
            <person name="Rosenke K."/>
        </authorList>
    </citation>
    <scope>NUCLEOTIDE SEQUENCE</scope>
    <source>
        <strain evidence="3">Nono1</strain>
    </source>
</reference>
<organism evidence="3">
    <name type="scientific">Nonomuraea gerenzanensis</name>
    <dbReference type="NCBI Taxonomy" id="93944"/>
    <lineage>
        <taxon>Bacteria</taxon>
        <taxon>Bacillati</taxon>
        <taxon>Actinomycetota</taxon>
        <taxon>Actinomycetes</taxon>
        <taxon>Streptosporangiales</taxon>
        <taxon>Streptosporangiaceae</taxon>
        <taxon>Nonomuraea</taxon>
    </lineage>
</organism>
<protein>
    <submittedName>
        <fullName evidence="3">Phosphoenolpyruvate synthase</fullName>
        <ecNumber evidence="3">2.7.9.2</ecNumber>
    </submittedName>
</protein>
<dbReference type="PANTHER" id="PTHR43615">
    <property type="entry name" value="PHOSPHOENOLPYRUVATE SYNTHASE-RELATED"/>
    <property type="match status" value="1"/>
</dbReference>
<dbReference type="EMBL" id="LT559118">
    <property type="protein sequence ID" value="SBO93655.1"/>
    <property type="molecule type" value="Genomic_DNA"/>
</dbReference>
<dbReference type="InterPro" id="IPR002192">
    <property type="entry name" value="PPDK_AMP/ATP-bd"/>
</dbReference>
<dbReference type="InterPro" id="IPR036637">
    <property type="entry name" value="Phosphohistidine_dom_sf"/>
</dbReference>
<dbReference type="GO" id="GO:0005524">
    <property type="term" value="F:ATP binding"/>
    <property type="evidence" value="ECO:0007669"/>
    <property type="project" value="InterPro"/>
</dbReference>
<dbReference type="Pfam" id="PF01326">
    <property type="entry name" value="PPDK_N"/>
    <property type="match status" value="1"/>
</dbReference>
<keyword evidence="3" id="KW-0670">Pyruvate</keyword>
<dbReference type="PANTHER" id="PTHR43615:SF1">
    <property type="entry name" value="PPDK_N DOMAIN-CONTAINING PROTEIN"/>
    <property type="match status" value="1"/>
</dbReference>
<gene>
    <name evidence="3" type="ORF">BN4615_P3169</name>
</gene>
<feature type="domain" description="Pyruvate phosphate dikinase AMP/ATP-binding" evidence="2">
    <location>
        <begin position="16"/>
        <end position="298"/>
    </location>
</feature>
<proteinExistence type="predicted"/>
<dbReference type="Gene3D" id="3.50.30.10">
    <property type="entry name" value="Phosphohistidine domain"/>
    <property type="match status" value="1"/>
</dbReference>
<dbReference type="SUPFAM" id="SSF56059">
    <property type="entry name" value="Glutathione synthetase ATP-binding domain-like"/>
    <property type="match status" value="1"/>
</dbReference>
<dbReference type="InterPro" id="IPR051549">
    <property type="entry name" value="PEP_Utilizing_Enz"/>
</dbReference>
<accession>A0A1M4E459</accession>
<sequence>MRAVLPLDDRAADLATAGGKGASLARMAGAGLPVPGGFHVTTEAYRAFVAGFREEILRAAAEDPARIPPLFAAHEVPEEIAGQIRRAYAALGDDVPVAVRSSATAEDLPSMSFAGQQDTYLNIRGDALLDAVRRCWASLWNPRAIAYRDQHGVPHDDVALAVVVQELVDADAAGVLFTANPVTGARGETVINASWGLGEAVVGGQVTPDTITVSDGKVTEARAGDKTVMTVRTAGGTEERPVPEELRGAPVLDDTQALELAALGARVQGLYGTPMDVEWTRRAGTFAIVQARPITGLKPRLEEWNDSLKGDYLWTGGNLGEAIPDVMTPITWSYVRLFIEEAMSASTLPGFDLVGNIGGRFYMNLSIVHSIAAALGMKSRLGVIDQVFGRMPPGLEVPLVPVSRWELIRKAVPMAISIRRRVARHLKHMHAFLAASPARCEELRERVAATGSAAELAELWEREIRPHVVTSSQLLEAAGRQGGAALVYTRDRLRKLMGEVAAEAMLTGVNAEGELASMGPLMGLSRLARGEISREEFARRYGHRGPHEFEVSIPRPGEDPAWIEAQLAGLRDLRADTEALLERQGKAREQAWARFAQRYPGKQARMRERVRRWNAVVRDRETARSENIRAFWVLRAFTVRAGELSGAGDDVFFLHLPELLALLRGDRSALERVPVRRATYEQYAALPPYPALIVGRFDPVRWAADPDRRTDLYDARGAGAPVSDTVTGFPGAPGVVEGVARVISGPEEGERLKPGEILVTTLTNVGWTPMFPRAAAVVTDLGAPLSHASIVARELGIPAVVGTGNATMRLRDGDRIRVDGERGTVELLG</sequence>
<evidence type="ECO:0000259" key="1">
    <source>
        <dbReference type="Pfam" id="PF00391"/>
    </source>
</evidence>
<dbReference type="GO" id="GO:0008986">
    <property type="term" value="F:pyruvate, water dikinase activity"/>
    <property type="evidence" value="ECO:0007669"/>
    <property type="project" value="UniProtKB-EC"/>
</dbReference>